<evidence type="ECO:0000313" key="4">
    <source>
        <dbReference type="EMBL" id="TKR88366.1"/>
    </source>
</evidence>
<reference evidence="2" key="1">
    <citation type="submission" date="2013-11" db="EMBL/GenBank/DDBJ databases">
        <authorList>
            <person name="Sternberg P."/>
            <person name="Dillman A."/>
            <person name="Macchietto M."/>
        </authorList>
    </citation>
    <scope>NUCLEOTIDE SEQUENCE</scope>
    <source>
        <strain evidence="2">ALL</strain>
    </source>
</reference>
<reference evidence="2 7" key="2">
    <citation type="journal article" date="2015" name="Genome Biol.">
        <title>Comparative genomics of Steinernema reveals deeply conserved gene regulatory networks.</title>
        <authorList>
            <person name="Dillman A.R."/>
            <person name="Macchietto M."/>
            <person name="Porter C.F."/>
            <person name="Rogers A."/>
            <person name="Williams B."/>
            <person name="Antoshechkin I."/>
            <person name="Lee M.M."/>
            <person name="Goodwin Z."/>
            <person name="Lu X."/>
            <person name="Lewis E.E."/>
            <person name="Goodrich-Blair H."/>
            <person name="Stock S.P."/>
            <person name="Adams B.J."/>
            <person name="Sternberg P.W."/>
            <person name="Mortazavi A."/>
        </authorList>
    </citation>
    <scope>NUCLEOTIDE SEQUENCE [LARGE SCALE GENOMIC DNA]</scope>
    <source>
        <strain evidence="2 7">ALL</strain>
    </source>
</reference>
<evidence type="ECO:0000313" key="3">
    <source>
        <dbReference type="EMBL" id="TKR88362.1"/>
    </source>
</evidence>
<evidence type="ECO:0000313" key="1">
    <source>
        <dbReference type="EMBL" id="TKR88352.1"/>
    </source>
</evidence>
<sequence>MVNITFNGTLVQLRVEQLNRLGGQRLLSRELLQLAHRNSLHRLQHITRQLVTVLEEDLLLPVYFVFVDLEQKFLAEESNDLALEEISQVEQALNGIL</sequence>
<dbReference type="EMBL" id="AZBU02000003">
    <property type="protein sequence ID" value="TKR88352.1"/>
    <property type="molecule type" value="Genomic_DNA"/>
</dbReference>
<dbReference type="EMBL" id="AZBU02000003">
    <property type="protein sequence ID" value="TKR88368.1"/>
    <property type="molecule type" value="Genomic_DNA"/>
</dbReference>
<dbReference type="EMBL" id="AZBU02000003">
    <property type="protein sequence ID" value="TKR88359.1"/>
    <property type="molecule type" value="Genomic_DNA"/>
</dbReference>
<name>A0A4U5NXM0_STECR</name>
<evidence type="ECO:0000313" key="6">
    <source>
        <dbReference type="EMBL" id="TKR88370.1"/>
    </source>
</evidence>
<dbReference type="Proteomes" id="UP000298663">
    <property type="component" value="Unassembled WGS sequence"/>
</dbReference>
<evidence type="ECO:0000313" key="2">
    <source>
        <dbReference type="EMBL" id="TKR88359.1"/>
    </source>
</evidence>
<dbReference type="EMBL" id="AZBU02000003">
    <property type="protein sequence ID" value="TKR88370.1"/>
    <property type="molecule type" value="Genomic_DNA"/>
</dbReference>
<dbReference type="EMBL" id="AZBU02000003">
    <property type="protein sequence ID" value="TKR88362.1"/>
    <property type="molecule type" value="Genomic_DNA"/>
</dbReference>
<accession>A0A4U5NXM0</accession>
<reference evidence="2" key="3">
    <citation type="journal article" date="2019" name="G3 (Bethesda)">
        <title>Hybrid Assembly of the Genome of the Entomopathogenic Nematode Steinernema carpocapsae Identifies the X-Chromosome.</title>
        <authorList>
            <person name="Serra L."/>
            <person name="Macchietto M."/>
            <person name="Macias-Munoz A."/>
            <person name="McGill C.J."/>
            <person name="Rodriguez I.M."/>
            <person name="Rodriguez B."/>
            <person name="Murad R."/>
            <person name="Mortazavi A."/>
        </authorList>
    </citation>
    <scope>NUCLEOTIDE SEQUENCE</scope>
    <source>
        <strain evidence="2">ALL</strain>
    </source>
</reference>
<evidence type="ECO:0000313" key="7">
    <source>
        <dbReference type="Proteomes" id="UP000298663"/>
    </source>
</evidence>
<dbReference type="EMBL" id="AZBU02000003">
    <property type="protein sequence ID" value="TKR88366.1"/>
    <property type="molecule type" value="Genomic_DNA"/>
</dbReference>
<comment type="caution">
    <text evidence="2">The sequence shown here is derived from an EMBL/GenBank/DDBJ whole genome shotgun (WGS) entry which is preliminary data.</text>
</comment>
<organism evidence="2 7">
    <name type="scientific">Steinernema carpocapsae</name>
    <name type="common">Entomopathogenic nematode</name>
    <dbReference type="NCBI Taxonomy" id="34508"/>
    <lineage>
        <taxon>Eukaryota</taxon>
        <taxon>Metazoa</taxon>
        <taxon>Ecdysozoa</taxon>
        <taxon>Nematoda</taxon>
        <taxon>Chromadorea</taxon>
        <taxon>Rhabditida</taxon>
        <taxon>Tylenchina</taxon>
        <taxon>Panagrolaimomorpha</taxon>
        <taxon>Strongyloidoidea</taxon>
        <taxon>Steinernematidae</taxon>
        <taxon>Steinernema</taxon>
    </lineage>
</organism>
<protein>
    <submittedName>
        <fullName evidence="2">Uncharacterized protein</fullName>
    </submittedName>
</protein>
<evidence type="ECO:0000313" key="5">
    <source>
        <dbReference type="EMBL" id="TKR88368.1"/>
    </source>
</evidence>
<keyword evidence="7" id="KW-1185">Reference proteome</keyword>
<gene>
    <name evidence="1" type="ORF">L596_012608</name>
    <name evidence="2" type="ORF">L596_012615</name>
    <name evidence="3" type="ORF">L596_012618</name>
    <name evidence="4" type="ORF">L596_012621</name>
    <name evidence="5" type="ORF">L596_012623</name>
    <name evidence="6" type="ORF">L596_012625</name>
</gene>
<dbReference type="AlphaFoldDB" id="A0A4U5NXM0"/>
<proteinExistence type="predicted"/>